<gene>
    <name evidence="2" type="ORF">NC653_014863</name>
</gene>
<keyword evidence="1" id="KW-1133">Transmembrane helix</keyword>
<keyword evidence="3" id="KW-1185">Reference proteome</keyword>
<feature type="transmembrane region" description="Helical" evidence="1">
    <location>
        <begin position="26"/>
        <end position="43"/>
    </location>
</feature>
<comment type="caution">
    <text evidence="2">The sequence shown here is derived from an EMBL/GenBank/DDBJ whole genome shotgun (WGS) entry which is preliminary data.</text>
</comment>
<dbReference type="Proteomes" id="UP001164929">
    <property type="component" value="Chromosome 5"/>
</dbReference>
<proteinExistence type="predicted"/>
<keyword evidence="1" id="KW-0812">Transmembrane</keyword>
<sequence length="86" mass="9626">MTLLPCPLSSLSVVTSKRTARRGFYLWFDLLSLLLLGFWNVIAEIDGKGILHKVLKATVALDGKEQIIMPQGLLQCLEVHVIQYDS</sequence>
<keyword evidence="1" id="KW-0472">Membrane</keyword>
<evidence type="ECO:0000313" key="2">
    <source>
        <dbReference type="EMBL" id="KAJ6998837.1"/>
    </source>
</evidence>
<accession>A0AAD6W4F5</accession>
<reference evidence="2" key="1">
    <citation type="journal article" date="2023" name="Mol. Ecol. Resour.">
        <title>Chromosome-level genome assembly of a triploid poplar Populus alba 'Berolinensis'.</title>
        <authorList>
            <person name="Chen S."/>
            <person name="Yu Y."/>
            <person name="Wang X."/>
            <person name="Wang S."/>
            <person name="Zhang T."/>
            <person name="Zhou Y."/>
            <person name="He R."/>
            <person name="Meng N."/>
            <person name="Wang Y."/>
            <person name="Liu W."/>
            <person name="Liu Z."/>
            <person name="Liu J."/>
            <person name="Guo Q."/>
            <person name="Huang H."/>
            <person name="Sederoff R.R."/>
            <person name="Wang G."/>
            <person name="Qu G."/>
            <person name="Chen S."/>
        </authorList>
    </citation>
    <scope>NUCLEOTIDE SEQUENCE</scope>
    <source>
        <strain evidence="2">SC-2020</strain>
    </source>
</reference>
<name>A0AAD6W4F5_9ROSI</name>
<dbReference type="EMBL" id="JAQIZT010000005">
    <property type="protein sequence ID" value="KAJ6998837.1"/>
    <property type="molecule type" value="Genomic_DNA"/>
</dbReference>
<evidence type="ECO:0000313" key="3">
    <source>
        <dbReference type="Proteomes" id="UP001164929"/>
    </source>
</evidence>
<protein>
    <submittedName>
        <fullName evidence="2">Uncharacterized protein</fullName>
    </submittedName>
</protein>
<dbReference type="AlphaFoldDB" id="A0AAD6W4F5"/>
<evidence type="ECO:0000256" key="1">
    <source>
        <dbReference type="SAM" id="Phobius"/>
    </source>
</evidence>
<organism evidence="2 3">
    <name type="scientific">Populus alba x Populus x berolinensis</name>
    <dbReference type="NCBI Taxonomy" id="444605"/>
    <lineage>
        <taxon>Eukaryota</taxon>
        <taxon>Viridiplantae</taxon>
        <taxon>Streptophyta</taxon>
        <taxon>Embryophyta</taxon>
        <taxon>Tracheophyta</taxon>
        <taxon>Spermatophyta</taxon>
        <taxon>Magnoliopsida</taxon>
        <taxon>eudicotyledons</taxon>
        <taxon>Gunneridae</taxon>
        <taxon>Pentapetalae</taxon>
        <taxon>rosids</taxon>
        <taxon>fabids</taxon>
        <taxon>Malpighiales</taxon>
        <taxon>Salicaceae</taxon>
        <taxon>Saliceae</taxon>
        <taxon>Populus</taxon>
    </lineage>
</organism>